<dbReference type="GO" id="GO:0010605">
    <property type="term" value="P:negative regulation of macromolecule metabolic process"/>
    <property type="evidence" value="ECO:0007669"/>
    <property type="project" value="UniProtKB-ARBA"/>
</dbReference>
<comment type="pathway">
    <text evidence="2">Lipid metabolism; sphingolipid metabolism.</text>
</comment>
<evidence type="ECO:0000256" key="5">
    <source>
        <dbReference type="ARBA" id="ARBA00012658"/>
    </source>
</evidence>
<evidence type="ECO:0000256" key="12">
    <source>
        <dbReference type="RuleBase" id="RU361188"/>
    </source>
</evidence>
<keyword evidence="7 12" id="KW-0378">Hydrolase</keyword>
<dbReference type="PANTHER" id="PTHR11069:SF23">
    <property type="entry name" value="LYSOSOMAL ACID GLUCOSYLCERAMIDASE"/>
    <property type="match status" value="1"/>
</dbReference>
<dbReference type="GO" id="GO:0016241">
    <property type="term" value="P:regulation of macroautophagy"/>
    <property type="evidence" value="ECO:0007669"/>
    <property type="project" value="UniProtKB-ARBA"/>
</dbReference>
<dbReference type="GO" id="GO:0006914">
    <property type="term" value="P:autophagy"/>
    <property type="evidence" value="ECO:0007669"/>
    <property type="project" value="UniProtKB-ARBA"/>
</dbReference>
<dbReference type="GO" id="GO:0004348">
    <property type="term" value="F:glucosylceramidase activity"/>
    <property type="evidence" value="ECO:0007669"/>
    <property type="project" value="UniProtKB-EC"/>
</dbReference>
<dbReference type="InterPro" id="IPR033453">
    <property type="entry name" value="Glyco_hydro_30_TIM-barrel"/>
</dbReference>
<keyword evidence="16" id="KW-1185">Reference proteome</keyword>
<dbReference type="InterPro" id="IPR033452">
    <property type="entry name" value="GH30_C"/>
</dbReference>
<dbReference type="SUPFAM" id="SSF51445">
    <property type="entry name" value="(Trans)glycosidases"/>
    <property type="match status" value="1"/>
</dbReference>
<comment type="catalytic activity">
    <reaction evidence="10">
        <text>a beta-D-glucosylceramide + H2O = an N-acyl-sphingoid base + D-glucose</text>
        <dbReference type="Rhea" id="RHEA:81447"/>
        <dbReference type="ChEBI" id="CHEBI:4167"/>
        <dbReference type="ChEBI" id="CHEBI:15377"/>
        <dbReference type="ChEBI" id="CHEBI:83264"/>
        <dbReference type="ChEBI" id="CHEBI:83273"/>
    </reaction>
    <physiologicalReaction direction="left-to-right" evidence="10">
        <dbReference type="Rhea" id="RHEA:81448"/>
    </physiologicalReaction>
</comment>
<gene>
    <name evidence="15" type="ORF">PSYICH_LOCUS3213</name>
</gene>
<keyword evidence="6" id="KW-0732">Signal</keyword>
<dbReference type="GO" id="GO:0016758">
    <property type="term" value="F:hexosyltransferase activity"/>
    <property type="evidence" value="ECO:0007669"/>
    <property type="project" value="UniProtKB-ARBA"/>
</dbReference>
<evidence type="ECO:0000256" key="1">
    <source>
        <dbReference type="ARBA" id="ARBA00001013"/>
    </source>
</evidence>
<dbReference type="GO" id="GO:0007040">
    <property type="term" value="P:lysosome organization"/>
    <property type="evidence" value="ECO:0007669"/>
    <property type="project" value="UniProtKB-ARBA"/>
</dbReference>
<evidence type="ECO:0000256" key="7">
    <source>
        <dbReference type="ARBA" id="ARBA00022801"/>
    </source>
</evidence>
<evidence type="ECO:0000259" key="14">
    <source>
        <dbReference type="Pfam" id="PF17189"/>
    </source>
</evidence>
<evidence type="ECO:0000256" key="10">
    <source>
        <dbReference type="ARBA" id="ARBA00050474"/>
    </source>
</evidence>
<dbReference type="OrthoDB" id="2160638at2759"/>
<evidence type="ECO:0000256" key="2">
    <source>
        <dbReference type="ARBA" id="ARBA00004760"/>
    </source>
</evidence>
<feature type="domain" description="Glycosyl hydrolase family 30 TIM-barrel" evidence="13">
    <location>
        <begin position="140"/>
        <end position="487"/>
    </location>
</feature>
<evidence type="ECO:0000256" key="8">
    <source>
        <dbReference type="ARBA" id="ARBA00022919"/>
    </source>
</evidence>
<dbReference type="InterPro" id="IPR017853">
    <property type="entry name" value="GH"/>
</dbReference>
<dbReference type="FunFam" id="3.20.20.80:FF:000030">
    <property type="entry name" value="Lysosomal acid glucosylceramidase"/>
    <property type="match status" value="1"/>
</dbReference>
<dbReference type="EC" id="3.2.1.45" evidence="5 12"/>
<dbReference type="GO" id="GO:0005102">
    <property type="term" value="F:signaling receptor binding"/>
    <property type="evidence" value="ECO:0007669"/>
    <property type="project" value="UniProtKB-ARBA"/>
</dbReference>
<dbReference type="GO" id="GO:0032006">
    <property type="term" value="P:regulation of TOR signaling"/>
    <property type="evidence" value="ECO:0007669"/>
    <property type="project" value="UniProtKB-ARBA"/>
</dbReference>
<proteinExistence type="inferred from homology"/>
<keyword evidence="8 12" id="KW-0746">Sphingolipid metabolism</keyword>
<protein>
    <recommendedName>
        <fullName evidence="5 12">Glucosylceramidase</fullName>
        <ecNumber evidence="5 12">3.2.1.45</ecNumber>
    </recommendedName>
</protein>
<evidence type="ECO:0000259" key="13">
    <source>
        <dbReference type="Pfam" id="PF02055"/>
    </source>
</evidence>
<comment type="pathway">
    <text evidence="3">Sphingolipid metabolism.</text>
</comment>
<dbReference type="Pfam" id="PF02055">
    <property type="entry name" value="Glyco_hydro_30"/>
    <property type="match status" value="1"/>
</dbReference>
<organism evidence="15 16">
    <name type="scientific">Psylliodes chrysocephalus</name>
    <dbReference type="NCBI Taxonomy" id="3402493"/>
    <lineage>
        <taxon>Eukaryota</taxon>
        <taxon>Metazoa</taxon>
        <taxon>Ecdysozoa</taxon>
        <taxon>Arthropoda</taxon>
        <taxon>Hexapoda</taxon>
        <taxon>Insecta</taxon>
        <taxon>Pterygota</taxon>
        <taxon>Neoptera</taxon>
        <taxon>Endopterygota</taxon>
        <taxon>Coleoptera</taxon>
        <taxon>Polyphaga</taxon>
        <taxon>Cucujiformia</taxon>
        <taxon>Chrysomeloidea</taxon>
        <taxon>Chrysomelidae</taxon>
        <taxon>Galerucinae</taxon>
        <taxon>Alticini</taxon>
        <taxon>Psylliodes</taxon>
    </lineage>
</organism>
<dbReference type="GO" id="GO:0042391">
    <property type="term" value="P:regulation of membrane potential"/>
    <property type="evidence" value="ECO:0007669"/>
    <property type="project" value="UniProtKB-ARBA"/>
</dbReference>
<dbReference type="EMBL" id="OV651824">
    <property type="protein sequence ID" value="CAH1102131.1"/>
    <property type="molecule type" value="Genomic_DNA"/>
</dbReference>
<keyword evidence="9 12" id="KW-0443">Lipid metabolism</keyword>
<evidence type="ECO:0000313" key="16">
    <source>
        <dbReference type="Proteomes" id="UP001153636"/>
    </source>
</evidence>
<comment type="catalytic activity">
    <reaction evidence="1">
        <text>a beta-D-glucosyl-(1&lt;-&gt;1')-N-acylsphing-4-enine + H2O = an N-acylsphing-4-enine + D-glucose</text>
        <dbReference type="Rhea" id="RHEA:13269"/>
        <dbReference type="ChEBI" id="CHEBI:4167"/>
        <dbReference type="ChEBI" id="CHEBI:15377"/>
        <dbReference type="ChEBI" id="CHEBI:22801"/>
        <dbReference type="ChEBI" id="CHEBI:52639"/>
        <dbReference type="EC" id="3.2.1.45"/>
    </reaction>
    <physiologicalReaction direction="left-to-right" evidence="1">
        <dbReference type="Rhea" id="RHEA:13270"/>
    </physiologicalReaction>
</comment>
<evidence type="ECO:0000256" key="4">
    <source>
        <dbReference type="ARBA" id="ARBA00005382"/>
    </source>
</evidence>
<accession>A0A9P0CQ18</accession>
<evidence type="ECO:0000256" key="3">
    <source>
        <dbReference type="ARBA" id="ARBA00004991"/>
    </source>
</evidence>
<dbReference type="AlphaFoldDB" id="A0A9P0CQ18"/>
<comment type="similarity">
    <text evidence="4 12">Belongs to the glycosyl hydrolase 30 family.</text>
</comment>
<dbReference type="Gene3D" id="3.20.20.80">
    <property type="entry name" value="Glycosidases"/>
    <property type="match status" value="1"/>
</dbReference>
<name>A0A9P0CQ18_9CUCU</name>
<dbReference type="GO" id="GO:0006680">
    <property type="term" value="P:glucosylceramide catabolic process"/>
    <property type="evidence" value="ECO:0007669"/>
    <property type="project" value="TreeGrafter"/>
</dbReference>
<dbReference type="Proteomes" id="UP001153636">
    <property type="component" value="Chromosome 12"/>
</dbReference>
<dbReference type="GO" id="GO:0008202">
    <property type="term" value="P:steroid metabolic process"/>
    <property type="evidence" value="ECO:0007669"/>
    <property type="project" value="UniProtKB-ARBA"/>
</dbReference>
<dbReference type="GO" id="GO:0030163">
    <property type="term" value="P:protein catabolic process"/>
    <property type="evidence" value="ECO:0007669"/>
    <property type="project" value="UniProtKB-ARBA"/>
</dbReference>
<feature type="domain" description="Glycosyl hydrolase family 30 beta sandwich" evidence="14">
    <location>
        <begin position="490"/>
        <end position="551"/>
    </location>
</feature>
<dbReference type="InterPro" id="IPR001139">
    <property type="entry name" value="Glyco_hydro_30"/>
</dbReference>
<dbReference type="GO" id="GO:0006066">
    <property type="term" value="P:alcohol metabolic process"/>
    <property type="evidence" value="ECO:0007669"/>
    <property type="project" value="UniProtKB-ARBA"/>
</dbReference>
<dbReference type="GO" id="GO:0051246">
    <property type="term" value="P:regulation of protein metabolic process"/>
    <property type="evidence" value="ECO:0007669"/>
    <property type="project" value="UniProtKB-ARBA"/>
</dbReference>
<evidence type="ECO:0000256" key="9">
    <source>
        <dbReference type="ARBA" id="ARBA00023098"/>
    </source>
</evidence>
<evidence type="ECO:0000313" key="15">
    <source>
        <dbReference type="EMBL" id="CAH1102131.1"/>
    </source>
</evidence>
<evidence type="ECO:0000256" key="6">
    <source>
        <dbReference type="ARBA" id="ARBA00022729"/>
    </source>
</evidence>
<comment type="catalytic activity">
    <reaction evidence="11">
        <text>an N-acyl-1-beta-D-glucosyl-15-methylhexadecasphing-4-enine + H2O = an N-acyl-15-methylhexadecasphing-4-enine + D-glucose</text>
        <dbReference type="Rhea" id="RHEA:34755"/>
        <dbReference type="ChEBI" id="CHEBI:4167"/>
        <dbReference type="ChEBI" id="CHEBI:15377"/>
        <dbReference type="ChEBI" id="CHEBI:70815"/>
        <dbReference type="ChEBI" id="CHEBI:70846"/>
    </reaction>
    <physiologicalReaction direction="left-to-right" evidence="11">
        <dbReference type="Rhea" id="RHEA:34756"/>
    </physiologicalReaction>
</comment>
<sequence>MWRCLFIIILIVIVIGIILISINPLKSSSIPLNGCLHKDFGNGATVCVCNENHCDTISRVSKIDSSRYMVFTSNKYGLRFDKQIKYFENRTDSSLLEDVCEQEAINCVAINGTDRVLVVDKAEEVRKIIIDREKMFQKIFGWGGSFTDAAGVNVNSLSRNLQNKLMRSYFSEDGLEYNLGRVPIGASDFSLRPYTYEDTEDDDPNCEDPELTKFKLAEEDYKYKLPIIQEAQKLSSNHLRLIASPWSAPKWMKESKRYYGTVGYLKKRFYQSWANYFIKFLEAYKRENVTIWGLTPGNEPFLAMGQFSVPGMVYTVEQMRDFIHYHLGPTLRNSEFSNVMLMAIDDLRPILAHSYDKIFAEKEVLKYIDGISLHWYYGNEENAHILEDFHNKYPDKLILYTEACNGYIANNILLGSWERGEDYAADIIQDMNHWVIGWIDWNLALDLKGGPNVFKNYVDASIIVNADKDEFYKQPMYYAIGHFAKFVPRDSLRIYSTQCGTDVSQVAFIKPDGGIVIVILNKTDKIKKRYILDSKRGKIELELSPRSISTILYW</sequence>
<reference evidence="15" key="1">
    <citation type="submission" date="2022-01" db="EMBL/GenBank/DDBJ databases">
        <authorList>
            <person name="King R."/>
        </authorList>
    </citation>
    <scope>NUCLEOTIDE SEQUENCE</scope>
</reference>
<dbReference type="GO" id="GO:0005764">
    <property type="term" value="C:lysosome"/>
    <property type="evidence" value="ECO:0007669"/>
    <property type="project" value="UniProtKB-ARBA"/>
</dbReference>
<dbReference type="GO" id="GO:0005774">
    <property type="term" value="C:vacuolar membrane"/>
    <property type="evidence" value="ECO:0007669"/>
    <property type="project" value="UniProtKB-ARBA"/>
</dbReference>
<keyword evidence="12" id="KW-0326">Glycosidase</keyword>
<evidence type="ECO:0000256" key="11">
    <source>
        <dbReference type="ARBA" id="ARBA00051345"/>
    </source>
</evidence>
<dbReference type="Pfam" id="PF17189">
    <property type="entry name" value="Glyco_hydro_30C"/>
    <property type="match status" value="1"/>
</dbReference>
<dbReference type="PANTHER" id="PTHR11069">
    <property type="entry name" value="GLUCOSYLCERAMIDASE"/>
    <property type="match status" value="1"/>
</dbReference>